<dbReference type="InterPro" id="IPR036388">
    <property type="entry name" value="WH-like_DNA-bd_sf"/>
</dbReference>
<evidence type="ECO:0000256" key="4">
    <source>
        <dbReference type="ARBA" id="ARBA00023163"/>
    </source>
</evidence>
<evidence type="ECO:0000256" key="3">
    <source>
        <dbReference type="ARBA" id="ARBA00023125"/>
    </source>
</evidence>
<reference evidence="6 7" key="1">
    <citation type="submission" date="2019-07" db="EMBL/GenBank/DDBJ databases">
        <title>Whole genome shotgun sequence of Marinococcus halophilus NBRC 102359.</title>
        <authorList>
            <person name="Hosoyama A."/>
            <person name="Uohara A."/>
            <person name="Ohji S."/>
            <person name="Ichikawa N."/>
        </authorList>
    </citation>
    <scope>NUCLEOTIDE SEQUENCE [LARGE SCALE GENOMIC DNA]</scope>
    <source>
        <strain evidence="6 7">NBRC 102359</strain>
    </source>
</reference>
<dbReference type="PROSITE" id="PS50931">
    <property type="entry name" value="HTH_LYSR"/>
    <property type="match status" value="1"/>
</dbReference>
<evidence type="ECO:0000256" key="1">
    <source>
        <dbReference type="ARBA" id="ARBA00009437"/>
    </source>
</evidence>
<dbReference type="PRINTS" id="PR00039">
    <property type="entry name" value="HTHLYSR"/>
</dbReference>
<dbReference type="GO" id="GO:0003677">
    <property type="term" value="F:DNA binding"/>
    <property type="evidence" value="ECO:0007669"/>
    <property type="project" value="UniProtKB-KW"/>
</dbReference>
<accession>A0A510Y7R4</accession>
<proteinExistence type="inferred from homology"/>
<dbReference type="Pfam" id="PF03466">
    <property type="entry name" value="LysR_substrate"/>
    <property type="match status" value="1"/>
</dbReference>
<keyword evidence="4" id="KW-0804">Transcription</keyword>
<name>A0A510Y7R4_MARHA</name>
<organism evidence="6 7">
    <name type="scientific">Marinococcus halophilus</name>
    <dbReference type="NCBI Taxonomy" id="1371"/>
    <lineage>
        <taxon>Bacteria</taxon>
        <taxon>Bacillati</taxon>
        <taxon>Bacillota</taxon>
        <taxon>Bacilli</taxon>
        <taxon>Bacillales</taxon>
        <taxon>Bacillaceae</taxon>
        <taxon>Marinococcus</taxon>
    </lineage>
</organism>
<dbReference type="GO" id="GO:0003700">
    <property type="term" value="F:DNA-binding transcription factor activity"/>
    <property type="evidence" value="ECO:0007669"/>
    <property type="project" value="InterPro"/>
</dbReference>
<comment type="caution">
    <text evidence="6">The sequence shown here is derived from an EMBL/GenBank/DDBJ whole genome shotgun (WGS) entry which is preliminary data.</text>
</comment>
<dbReference type="InterPro" id="IPR050950">
    <property type="entry name" value="HTH-type_LysR_regulators"/>
</dbReference>
<dbReference type="Pfam" id="PF00126">
    <property type="entry name" value="HTH_1"/>
    <property type="match status" value="1"/>
</dbReference>
<dbReference type="InterPro" id="IPR000847">
    <property type="entry name" value="LysR_HTH_N"/>
</dbReference>
<dbReference type="Gene3D" id="1.10.10.10">
    <property type="entry name" value="Winged helix-like DNA-binding domain superfamily/Winged helix DNA-binding domain"/>
    <property type="match status" value="1"/>
</dbReference>
<comment type="similarity">
    <text evidence="1">Belongs to the LysR transcriptional regulatory family.</text>
</comment>
<evidence type="ECO:0000313" key="6">
    <source>
        <dbReference type="EMBL" id="GEK59213.1"/>
    </source>
</evidence>
<dbReference type="GO" id="GO:0005829">
    <property type="term" value="C:cytosol"/>
    <property type="evidence" value="ECO:0007669"/>
    <property type="project" value="TreeGrafter"/>
</dbReference>
<dbReference type="InterPro" id="IPR036390">
    <property type="entry name" value="WH_DNA-bd_sf"/>
</dbReference>
<sequence>MDIKQLRFFLEVCKELSFSRASEKLHISQPALSKTIHQLEDEIGLRLLDRSTRHLFVTREGEIIRQHAQKVLRSAEDLWQEAEEIKLHKKGSFTFGLPPVIGSSFFPQIIADFRRVYPEAGMRIIEEGAKIMEQSLLEGNIDVGVAILPVDNEQFEIRQIIDRKILAVTAVDHPFAGREKIQMKNLKYESFLMFQQGFSLYDRVFESCIQAGFEPDILYESSQWDFLFESAMAGLGVALLPETVVHKADTRNVSVLAVDDELLHWRLALIWRKHSYQTQAAQAWISFVEEAFA</sequence>
<evidence type="ECO:0000313" key="7">
    <source>
        <dbReference type="Proteomes" id="UP000321051"/>
    </source>
</evidence>
<keyword evidence="2" id="KW-0805">Transcription regulation</keyword>
<dbReference type="InterPro" id="IPR005119">
    <property type="entry name" value="LysR_subst-bd"/>
</dbReference>
<dbReference type="AlphaFoldDB" id="A0A510Y7R4"/>
<dbReference type="FunFam" id="1.10.10.10:FF:000001">
    <property type="entry name" value="LysR family transcriptional regulator"/>
    <property type="match status" value="1"/>
</dbReference>
<dbReference type="SUPFAM" id="SSF53850">
    <property type="entry name" value="Periplasmic binding protein-like II"/>
    <property type="match status" value="1"/>
</dbReference>
<dbReference type="STRING" id="1371.GCA_900166605_02211"/>
<dbReference type="PANTHER" id="PTHR30419:SF8">
    <property type="entry name" value="NITROGEN ASSIMILATION TRANSCRIPTIONAL ACTIVATOR-RELATED"/>
    <property type="match status" value="1"/>
</dbReference>
<keyword evidence="7" id="KW-1185">Reference proteome</keyword>
<dbReference type="OrthoDB" id="9803735at2"/>
<dbReference type="Proteomes" id="UP000321051">
    <property type="component" value="Unassembled WGS sequence"/>
</dbReference>
<dbReference type="RefSeq" id="WP_094908735.1">
    <property type="nucleotide sequence ID" value="NZ_BJUN01000011.1"/>
</dbReference>
<gene>
    <name evidence="6" type="primary">ywbI</name>
    <name evidence="6" type="ORF">MHA01_21180</name>
</gene>
<keyword evidence="3" id="KW-0238">DNA-binding</keyword>
<dbReference type="Gene3D" id="3.40.190.290">
    <property type="match status" value="1"/>
</dbReference>
<dbReference type="EMBL" id="BJUN01000011">
    <property type="protein sequence ID" value="GEK59213.1"/>
    <property type="molecule type" value="Genomic_DNA"/>
</dbReference>
<feature type="domain" description="HTH lysR-type" evidence="5">
    <location>
        <begin position="1"/>
        <end position="58"/>
    </location>
</feature>
<dbReference type="PANTHER" id="PTHR30419">
    <property type="entry name" value="HTH-TYPE TRANSCRIPTIONAL REGULATOR YBHD"/>
    <property type="match status" value="1"/>
</dbReference>
<protein>
    <submittedName>
        <fullName evidence="6">Putative HTH-type transcriptional regulator YwbI</fullName>
    </submittedName>
</protein>
<dbReference type="SUPFAM" id="SSF46785">
    <property type="entry name" value="Winged helix' DNA-binding domain"/>
    <property type="match status" value="1"/>
</dbReference>
<evidence type="ECO:0000259" key="5">
    <source>
        <dbReference type="PROSITE" id="PS50931"/>
    </source>
</evidence>
<evidence type="ECO:0000256" key="2">
    <source>
        <dbReference type="ARBA" id="ARBA00023015"/>
    </source>
</evidence>